<accession>A0A5C3MAW7</accession>
<dbReference type="Pfam" id="PF12937">
    <property type="entry name" value="F-box-like"/>
    <property type="match status" value="1"/>
</dbReference>
<dbReference type="InterPro" id="IPR001810">
    <property type="entry name" value="F-box_dom"/>
</dbReference>
<dbReference type="PANTHER" id="PTHR13318">
    <property type="entry name" value="PARTNER OF PAIRED, ISOFORM B-RELATED"/>
    <property type="match status" value="1"/>
</dbReference>
<dbReference type="Gene3D" id="3.80.10.10">
    <property type="entry name" value="Ribonuclease Inhibitor"/>
    <property type="match status" value="2"/>
</dbReference>
<feature type="region of interest" description="Disordered" evidence="1">
    <location>
        <begin position="101"/>
        <end position="142"/>
    </location>
</feature>
<keyword evidence="4" id="KW-1185">Reference proteome</keyword>
<dbReference type="OrthoDB" id="550575at2759"/>
<feature type="compositionally biased region" description="Polar residues" evidence="1">
    <location>
        <begin position="971"/>
        <end position="981"/>
    </location>
</feature>
<reference evidence="3 4" key="1">
    <citation type="journal article" date="2019" name="Nat. Ecol. Evol.">
        <title>Megaphylogeny resolves global patterns of mushroom evolution.</title>
        <authorList>
            <person name="Varga T."/>
            <person name="Krizsan K."/>
            <person name="Foldi C."/>
            <person name="Dima B."/>
            <person name="Sanchez-Garcia M."/>
            <person name="Sanchez-Ramirez S."/>
            <person name="Szollosi G.J."/>
            <person name="Szarkandi J.G."/>
            <person name="Papp V."/>
            <person name="Albert L."/>
            <person name="Andreopoulos W."/>
            <person name="Angelini C."/>
            <person name="Antonin V."/>
            <person name="Barry K.W."/>
            <person name="Bougher N.L."/>
            <person name="Buchanan P."/>
            <person name="Buyck B."/>
            <person name="Bense V."/>
            <person name="Catcheside P."/>
            <person name="Chovatia M."/>
            <person name="Cooper J."/>
            <person name="Damon W."/>
            <person name="Desjardin D."/>
            <person name="Finy P."/>
            <person name="Geml J."/>
            <person name="Haridas S."/>
            <person name="Hughes K."/>
            <person name="Justo A."/>
            <person name="Karasinski D."/>
            <person name="Kautmanova I."/>
            <person name="Kiss B."/>
            <person name="Kocsube S."/>
            <person name="Kotiranta H."/>
            <person name="LaButti K.M."/>
            <person name="Lechner B.E."/>
            <person name="Liimatainen K."/>
            <person name="Lipzen A."/>
            <person name="Lukacs Z."/>
            <person name="Mihaltcheva S."/>
            <person name="Morgado L.N."/>
            <person name="Niskanen T."/>
            <person name="Noordeloos M.E."/>
            <person name="Ohm R.A."/>
            <person name="Ortiz-Santana B."/>
            <person name="Ovrebo C."/>
            <person name="Racz N."/>
            <person name="Riley R."/>
            <person name="Savchenko A."/>
            <person name="Shiryaev A."/>
            <person name="Soop K."/>
            <person name="Spirin V."/>
            <person name="Szebenyi C."/>
            <person name="Tomsovsky M."/>
            <person name="Tulloss R.E."/>
            <person name="Uehling J."/>
            <person name="Grigoriev I.V."/>
            <person name="Vagvolgyi C."/>
            <person name="Papp T."/>
            <person name="Martin F.M."/>
            <person name="Miettinen O."/>
            <person name="Hibbett D.S."/>
            <person name="Nagy L.G."/>
        </authorList>
    </citation>
    <scope>NUCLEOTIDE SEQUENCE [LARGE SCALE GENOMIC DNA]</scope>
    <source>
        <strain evidence="3 4">CBS 166.37</strain>
    </source>
</reference>
<feature type="compositionally biased region" description="Low complexity" evidence="1">
    <location>
        <begin position="272"/>
        <end position="283"/>
    </location>
</feature>
<feature type="compositionally biased region" description="Polar residues" evidence="1">
    <location>
        <begin position="1002"/>
        <end position="1015"/>
    </location>
</feature>
<dbReference type="STRING" id="68775.A0A5C3MAW7"/>
<dbReference type="SUPFAM" id="SSF52047">
    <property type="entry name" value="RNI-like"/>
    <property type="match status" value="1"/>
</dbReference>
<dbReference type="InterPro" id="IPR032675">
    <property type="entry name" value="LRR_dom_sf"/>
</dbReference>
<name>A0A5C3MAW7_9AGAR</name>
<evidence type="ECO:0000313" key="3">
    <source>
        <dbReference type="EMBL" id="TFK41893.1"/>
    </source>
</evidence>
<dbReference type="Proteomes" id="UP000308652">
    <property type="component" value="Unassembled WGS sequence"/>
</dbReference>
<evidence type="ECO:0000313" key="4">
    <source>
        <dbReference type="Proteomes" id="UP000308652"/>
    </source>
</evidence>
<dbReference type="GO" id="GO:0031146">
    <property type="term" value="P:SCF-dependent proteasomal ubiquitin-dependent protein catabolic process"/>
    <property type="evidence" value="ECO:0007669"/>
    <property type="project" value="TreeGrafter"/>
</dbReference>
<feature type="compositionally biased region" description="Low complexity" evidence="1">
    <location>
        <begin position="108"/>
        <end position="142"/>
    </location>
</feature>
<dbReference type="SMART" id="SM00367">
    <property type="entry name" value="LRR_CC"/>
    <property type="match status" value="8"/>
</dbReference>
<feature type="domain" description="F-box" evidence="2">
    <location>
        <begin position="426"/>
        <end position="504"/>
    </location>
</feature>
<feature type="region of interest" description="Disordered" evidence="1">
    <location>
        <begin position="41"/>
        <end position="74"/>
    </location>
</feature>
<feature type="region of interest" description="Disordered" evidence="1">
    <location>
        <begin position="261"/>
        <end position="330"/>
    </location>
</feature>
<dbReference type="AlphaFoldDB" id="A0A5C3MAW7"/>
<proteinExistence type="predicted"/>
<dbReference type="InterPro" id="IPR036047">
    <property type="entry name" value="F-box-like_dom_sf"/>
</dbReference>
<dbReference type="EMBL" id="ML213593">
    <property type="protein sequence ID" value="TFK41893.1"/>
    <property type="molecule type" value="Genomic_DNA"/>
</dbReference>
<sequence>MSSAHVIDNEDAIFLLDLCESISSQDSALSQSSSFASNSTAAMSSHGIAPTSEEQAGQRECTMGGDRGKGKAVAMPMPIPPSTIAHDLFEDIAPSAGVSRNQEPCMAASSSSSASQLNSNYPSSSSSTNSPHNLNSTSSYSESPSSLHLAMIQLPLESNETLVDQGKGKEKESPPVLPLLNFSISELGYGQLGQLGWPSSVYASPTPGPSSYGSSVYSPPTSVDNFMTSFTSGVSVASPEAQGATPLTDVTSVEAVEPTLTLRRLPSRRRSLSNLSSPSNTPSAPIQVPQNVKVKRTSSNLARKLFGKRGDASSSSSRSATPDSDTQVSHLIDTDTIEVSGGCFTPWYAKPRVTGANLTAVAPPKLTVDAIDATLAIYTPPRALMKRTGRSNSSPFPISALDYIPVSSTDLFEPIPLFIKNYFEDLLPKELHLHIFRSLVEIHERDHEKAVASGRWTMTKASSSRHQWVGKDKGIRELFKLSRVSKSWQNLVFDGQLWADLDLRSFPGIPQSILDRLSRSGGSFVSSLNLAGHIHLLPANLIEMADSLSLQSSSQNSQSFTQLTTINLQGCSALTTRALHQLLIRSQSLQTLSVKGLAAVTNTTCDIIATFCPNIVSLDMSRCLKMDAEGIRCMAVAALARREHLRLKTLRLCGLKHVSDAMMRALGKAAPFLEVLDLSYARQLHNSALEAFVACDERDKANVLGVGIVELSARELGRDSNESNKLRRRVTRLRHLALSSCVLLTDTACSNLAYSMPALEFLELGGIGSDIKDDGLIRLLNTTPRIKRLDLEDASAITDSVLAVVTPLPEVPSAHRPADNTQPGQYLETLIVSYASHLTDSALVALIRGCTRLTVLEADNTRIGSSVLREFVKLSRQRKALNVRFVAVDCRGIGEGLVKEVSNATRPRMGWRAFGARKLGYLDARDGNEDELKIGQDECDEERVILKTFYSWQTVDAVRSAREKRRKSTSRRAGNDSTGSEFSDFAGRTSTRWWSPGGRRTGSGNNSPPLISDLSNDGCRTM</sequence>
<dbReference type="InterPro" id="IPR006553">
    <property type="entry name" value="Leu-rich_rpt_Cys-con_subtyp"/>
</dbReference>
<organism evidence="3 4">
    <name type="scientific">Crucibulum laeve</name>
    <dbReference type="NCBI Taxonomy" id="68775"/>
    <lineage>
        <taxon>Eukaryota</taxon>
        <taxon>Fungi</taxon>
        <taxon>Dikarya</taxon>
        <taxon>Basidiomycota</taxon>
        <taxon>Agaricomycotina</taxon>
        <taxon>Agaricomycetes</taxon>
        <taxon>Agaricomycetidae</taxon>
        <taxon>Agaricales</taxon>
        <taxon>Agaricineae</taxon>
        <taxon>Nidulariaceae</taxon>
        <taxon>Crucibulum</taxon>
    </lineage>
</organism>
<dbReference type="GO" id="GO:0019005">
    <property type="term" value="C:SCF ubiquitin ligase complex"/>
    <property type="evidence" value="ECO:0007669"/>
    <property type="project" value="TreeGrafter"/>
</dbReference>
<feature type="region of interest" description="Disordered" evidence="1">
    <location>
        <begin position="961"/>
        <end position="1022"/>
    </location>
</feature>
<feature type="compositionally biased region" description="Low complexity" evidence="1">
    <location>
        <begin position="312"/>
        <end position="326"/>
    </location>
</feature>
<dbReference type="SUPFAM" id="SSF81383">
    <property type="entry name" value="F-box domain"/>
    <property type="match status" value="1"/>
</dbReference>
<protein>
    <recommendedName>
        <fullName evidence="2">F-box domain-containing protein</fullName>
    </recommendedName>
</protein>
<evidence type="ECO:0000256" key="1">
    <source>
        <dbReference type="SAM" id="MobiDB-lite"/>
    </source>
</evidence>
<evidence type="ECO:0000259" key="2">
    <source>
        <dbReference type="Pfam" id="PF12937"/>
    </source>
</evidence>
<gene>
    <name evidence="3" type="ORF">BDQ12DRAFT_677339</name>
</gene>